<comment type="caution">
    <text evidence="4">The sequence shown here is derived from an EMBL/GenBank/DDBJ whole genome shotgun (WGS) entry which is preliminary data.</text>
</comment>
<organism evidence="4 5">
    <name type="scientific">Aquimarina intermedia</name>
    <dbReference type="NCBI Taxonomy" id="350814"/>
    <lineage>
        <taxon>Bacteria</taxon>
        <taxon>Pseudomonadati</taxon>
        <taxon>Bacteroidota</taxon>
        <taxon>Flavobacteriia</taxon>
        <taxon>Flavobacteriales</taxon>
        <taxon>Flavobacteriaceae</taxon>
        <taxon>Aquimarina</taxon>
    </lineage>
</organism>
<dbReference type="InterPro" id="IPR001173">
    <property type="entry name" value="Glyco_trans_2-like"/>
</dbReference>
<dbReference type="AlphaFoldDB" id="A0A5S5C7J4"/>
<dbReference type="RefSeq" id="WP_148782146.1">
    <property type="nucleotide sequence ID" value="NZ_VNHU01000003.1"/>
</dbReference>
<dbReference type="CDD" id="cd00761">
    <property type="entry name" value="Glyco_tranf_GTA_type"/>
    <property type="match status" value="1"/>
</dbReference>
<dbReference type="Pfam" id="PF00535">
    <property type="entry name" value="Glycos_transf_2"/>
    <property type="match status" value="1"/>
</dbReference>
<dbReference type="SUPFAM" id="SSF53448">
    <property type="entry name" value="Nucleotide-diphospho-sugar transferases"/>
    <property type="match status" value="1"/>
</dbReference>
<keyword evidence="5" id="KW-1185">Reference proteome</keyword>
<evidence type="ECO:0000313" key="4">
    <source>
        <dbReference type="EMBL" id="TYP75149.1"/>
    </source>
</evidence>
<evidence type="ECO:0000256" key="1">
    <source>
        <dbReference type="ARBA" id="ARBA00022676"/>
    </source>
</evidence>
<accession>A0A5S5C7J4</accession>
<dbReference type="GO" id="GO:0016758">
    <property type="term" value="F:hexosyltransferase activity"/>
    <property type="evidence" value="ECO:0007669"/>
    <property type="project" value="UniProtKB-ARBA"/>
</dbReference>
<reference evidence="4 5" key="1">
    <citation type="submission" date="2019-07" db="EMBL/GenBank/DDBJ databases">
        <title>Genomic Encyclopedia of Archaeal and Bacterial Type Strains, Phase II (KMG-II): from individual species to whole genera.</title>
        <authorList>
            <person name="Goeker M."/>
        </authorList>
    </citation>
    <scope>NUCLEOTIDE SEQUENCE [LARGE SCALE GENOMIC DNA]</scope>
    <source>
        <strain evidence="4 5">DSM 17527</strain>
    </source>
</reference>
<keyword evidence="2 4" id="KW-0808">Transferase</keyword>
<dbReference type="EMBL" id="VNHU01000003">
    <property type="protein sequence ID" value="TYP75149.1"/>
    <property type="molecule type" value="Genomic_DNA"/>
</dbReference>
<evidence type="ECO:0000259" key="3">
    <source>
        <dbReference type="Pfam" id="PF00535"/>
    </source>
</evidence>
<evidence type="ECO:0000256" key="2">
    <source>
        <dbReference type="ARBA" id="ARBA00022679"/>
    </source>
</evidence>
<dbReference type="PANTHER" id="PTHR22916">
    <property type="entry name" value="GLYCOSYLTRANSFERASE"/>
    <property type="match status" value="1"/>
</dbReference>
<gene>
    <name evidence="4" type="ORF">BD809_103213</name>
</gene>
<proteinExistence type="predicted"/>
<keyword evidence="1" id="KW-0328">Glycosyltransferase</keyword>
<dbReference type="OrthoDB" id="6307329at2"/>
<feature type="domain" description="Glycosyltransferase 2-like" evidence="3">
    <location>
        <begin position="5"/>
        <end position="163"/>
    </location>
</feature>
<sequence length="329" mass="38144">MKTISIIIPMYNVSQYLHKCINSVVNQNVDNGSVEVIMVNDESPDDSLEVANSLAQKYNFIKIISQKNKGLGGARNTGIDNATGDYILFLDADDWLIEHSLRNLISIINTEDLDILEFGANLVSEQGYVVGAVSKHSEGNITTGIDYYNNIKYSGSACNKLYNVDFLNRHKLRFLEKIYGEDFEFNTRAFYYAKQVLGIEKICTEFLQTTNSITRNNDRSKKDKYLSDYIKILKNIKNFYDEIENPTQAIEAFFKERFTMININAFYMMFKHRYAFSEVLNYRDRLIAENVFYNDFPVAIKKKDFFRKLFLKNFTLFRIAGAIRKVVPI</sequence>
<dbReference type="Proteomes" id="UP000324376">
    <property type="component" value="Unassembled WGS sequence"/>
</dbReference>
<dbReference type="PANTHER" id="PTHR22916:SF51">
    <property type="entry name" value="GLYCOSYLTRANSFERASE EPSH-RELATED"/>
    <property type="match status" value="1"/>
</dbReference>
<dbReference type="InterPro" id="IPR029044">
    <property type="entry name" value="Nucleotide-diphossugar_trans"/>
</dbReference>
<dbReference type="Gene3D" id="3.90.550.10">
    <property type="entry name" value="Spore Coat Polysaccharide Biosynthesis Protein SpsA, Chain A"/>
    <property type="match status" value="1"/>
</dbReference>
<name>A0A5S5C7J4_9FLAO</name>
<evidence type="ECO:0000313" key="5">
    <source>
        <dbReference type="Proteomes" id="UP000324376"/>
    </source>
</evidence>
<protein>
    <submittedName>
        <fullName evidence="4">Glycosyltransferase involved in cell wall biosynthesis</fullName>
    </submittedName>
</protein>